<dbReference type="Proteomes" id="UP000285697">
    <property type="component" value="Unassembled WGS sequence"/>
</dbReference>
<evidence type="ECO:0000256" key="1">
    <source>
        <dbReference type="ARBA" id="ARBA00023015"/>
    </source>
</evidence>
<dbReference type="PANTHER" id="PTHR43280">
    <property type="entry name" value="ARAC-FAMILY TRANSCRIPTIONAL REGULATOR"/>
    <property type="match status" value="1"/>
</dbReference>
<dbReference type="PROSITE" id="PS01124">
    <property type="entry name" value="HTH_ARAC_FAMILY_2"/>
    <property type="match status" value="1"/>
</dbReference>
<evidence type="ECO:0000313" key="7">
    <source>
        <dbReference type="Proteomes" id="UP000285697"/>
    </source>
</evidence>
<keyword evidence="3" id="KW-0804">Transcription</keyword>
<protein>
    <submittedName>
        <fullName evidence="6">AraC family transcriptional regulator</fullName>
    </submittedName>
</protein>
<reference evidence="5" key="2">
    <citation type="submission" date="2021-10" db="EMBL/GenBank/DDBJ databases">
        <title>Collection of gut derived symbiotic bacterial strains cultured from healthy donors.</title>
        <authorList>
            <person name="Lin H."/>
            <person name="Littmann E."/>
            <person name="Claire K."/>
            <person name="Pamer E."/>
        </authorList>
    </citation>
    <scope>NUCLEOTIDE SEQUENCE</scope>
    <source>
        <strain evidence="5">MSK.23.4</strain>
    </source>
</reference>
<dbReference type="InterPro" id="IPR037923">
    <property type="entry name" value="HTH-like"/>
</dbReference>
<dbReference type="Gene3D" id="2.60.120.10">
    <property type="entry name" value="Jelly Rolls"/>
    <property type="match status" value="1"/>
</dbReference>
<evidence type="ECO:0000313" key="6">
    <source>
        <dbReference type="EMBL" id="RHG19005.1"/>
    </source>
</evidence>
<feature type="domain" description="HTH araC/xylS-type" evidence="4">
    <location>
        <begin position="189"/>
        <end position="286"/>
    </location>
</feature>
<dbReference type="EMBL" id="JAJBNC010000022">
    <property type="protein sequence ID" value="MCB5494711.1"/>
    <property type="molecule type" value="Genomic_DNA"/>
</dbReference>
<dbReference type="GO" id="GO:0043565">
    <property type="term" value="F:sequence-specific DNA binding"/>
    <property type="evidence" value="ECO:0007669"/>
    <property type="project" value="InterPro"/>
</dbReference>
<dbReference type="SMART" id="SM00342">
    <property type="entry name" value="HTH_ARAC"/>
    <property type="match status" value="1"/>
</dbReference>
<dbReference type="InterPro" id="IPR009057">
    <property type="entry name" value="Homeodomain-like_sf"/>
</dbReference>
<dbReference type="PANTHER" id="PTHR43280:SF27">
    <property type="entry name" value="TRANSCRIPTIONAL REGULATOR MTLR"/>
    <property type="match status" value="1"/>
</dbReference>
<dbReference type="EMBL" id="QRIA01000009">
    <property type="protein sequence ID" value="RHG19005.1"/>
    <property type="molecule type" value="Genomic_DNA"/>
</dbReference>
<reference evidence="6 7" key="1">
    <citation type="submission" date="2018-08" db="EMBL/GenBank/DDBJ databases">
        <title>A genome reference for cultivated species of the human gut microbiota.</title>
        <authorList>
            <person name="Zou Y."/>
            <person name="Xue W."/>
            <person name="Luo G."/>
        </authorList>
    </citation>
    <scope>NUCLEOTIDE SEQUENCE [LARGE SCALE GENOMIC DNA]</scope>
    <source>
        <strain evidence="6 7">AM22-7AC</strain>
    </source>
</reference>
<evidence type="ECO:0000313" key="5">
    <source>
        <dbReference type="EMBL" id="MCB5494711.1"/>
    </source>
</evidence>
<keyword evidence="2" id="KW-0238">DNA-binding</keyword>
<dbReference type="GO" id="GO:0003700">
    <property type="term" value="F:DNA-binding transcription factor activity"/>
    <property type="evidence" value="ECO:0007669"/>
    <property type="project" value="InterPro"/>
</dbReference>
<dbReference type="Pfam" id="PF12833">
    <property type="entry name" value="HTH_18"/>
    <property type="match status" value="1"/>
</dbReference>
<dbReference type="SUPFAM" id="SSF46689">
    <property type="entry name" value="Homeodomain-like"/>
    <property type="match status" value="2"/>
</dbReference>
<dbReference type="Pfam" id="PF07883">
    <property type="entry name" value="Cupin_2"/>
    <property type="match status" value="1"/>
</dbReference>
<dbReference type="AlphaFoldDB" id="A0A414SHX9"/>
<name>A0A414SHX9_MEDGN</name>
<comment type="caution">
    <text evidence="6">The sequence shown here is derived from an EMBL/GenBank/DDBJ whole genome shotgun (WGS) entry which is preliminary data.</text>
</comment>
<accession>A0A414SHX9</accession>
<sequence>MHLTEDTLVFEKGFEFAVYPYVAKVQENDENSFHWHRYCEITLVEKGKGRYFVNGEEYCMEAGDLIIFNNTEPHGWIGTEEDMHLLVMIFQPEFVSDKLDVSGEDYLRPFAERGGNFQNRIGHKDKEADGIRRIMREIQKEEQEKEIGYRKMIKADVLRILTLLIRHYQDVSKSNVCLKEKNAAMHRLGDAFRYIDERYKEKLTLEEVAASCHMSTNYFSTYFRKAANMNFSEYVSRLRIKEARRLLRTTYLSVTEIAYECGFQNLSNFYRTYHKFFDRSPKDERK</sequence>
<gene>
    <name evidence="6" type="ORF">DW270_08435</name>
    <name evidence="5" type="ORF">LIQ10_13355</name>
</gene>
<evidence type="ECO:0000256" key="3">
    <source>
        <dbReference type="ARBA" id="ARBA00023163"/>
    </source>
</evidence>
<dbReference type="InterPro" id="IPR018060">
    <property type="entry name" value="HTH_AraC"/>
</dbReference>
<proteinExistence type="predicted"/>
<keyword evidence="1" id="KW-0805">Transcription regulation</keyword>
<dbReference type="Proteomes" id="UP001297422">
    <property type="component" value="Unassembled WGS sequence"/>
</dbReference>
<dbReference type="InterPro" id="IPR014710">
    <property type="entry name" value="RmlC-like_jellyroll"/>
</dbReference>
<dbReference type="Gene3D" id="1.10.10.60">
    <property type="entry name" value="Homeodomain-like"/>
    <property type="match status" value="2"/>
</dbReference>
<evidence type="ECO:0000259" key="4">
    <source>
        <dbReference type="PROSITE" id="PS01124"/>
    </source>
</evidence>
<organism evidence="6 7">
    <name type="scientific">Mediterraneibacter gnavus</name>
    <name type="common">Ruminococcus gnavus</name>
    <dbReference type="NCBI Taxonomy" id="33038"/>
    <lineage>
        <taxon>Bacteria</taxon>
        <taxon>Bacillati</taxon>
        <taxon>Bacillota</taxon>
        <taxon>Clostridia</taxon>
        <taxon>Lachnospirales</taxon>
        <taxon>Lachnospiraceae</taxon>
        <taxon>Mediterraneibacter</taxon>
    </lineage>
</organism>
<dbReference type="RefSeq" id="WP_118262957.1">
    <property type="nucleotide sequence ID" value="NZ_JAAIMT010000017.1"/>
</dbReference>
<evidence type="ECO:0000256" key="2">
    <source>
        <dbReference type="ARBA" id="ARBA00023125"/>
    </source>
</evidence>
<dbReference type="InterPro" id="IPR013096">
    <property type="entry name" value="Cupin_2"/>
</dbReference>
<dbReference type="SUPFAM" id="SSF51215">
    <property type="entry name" value="Regulatory protein AraC"/>
    <property type="match status" value="1"/>
</dbReference>